<feature type="compositionally biased region" description="Low complexity" evidence="1">
    <location>
        <begin position="301"/>
        <end position="320"/>
    </location>
</feature>
<proteinExistence type="predicted"/>
<feature type="compositionally biased region" description="Basic and acidic residues" evidence="1">
    <location>
        <begin position="97"/>
        <end position="113"/>
    </location>
</feature>
<feature type="compositionally biased region" description="Polar residues" evidence="1">
    <location>
        <begin position="187"/>
        <end position="217"/>
    </location>
</feature>
<sequence length="369" mass="39876">MSQPQHHQAQQGQQAQQPPLDRLQSMLNLVLVTSARVLQDPTKRNPQTGGQTRTLLRQSVPLAEFRFQAALDEIETEIEKAKRVMRRDLALLQNARANREKAEAAERERKAAKLLEVNAPQSTEPATNGHTVEQESSTGNEDVDMEDAPLEKPVAEDTTTDQRVPAPDPDASSHESAAAPDRPPPIQTSHDANQPGSTQEMAQASPTNSLFGKTPTTAGGGKQLDDLDTLFDDLQNDKSPGEQNMNLDSMEGLDFSQMDTHMDANMDSQSGSLLPGLENYASIGDGDNMAYMSNFGDKPADTNTAKNNTDNTNTQDTSDAMDLGTGDGNNASTEYEPDSTFDDLFNFGNEGGDNADGADTIDFSSFLDG</sequence>
<dbReference type="EMBL" id="ML977157">
    <property type="protein sequence ID" value="KAF1986448.1"/>
    <property type="molecule type" value="Genomic_DNA"/>
</dbReference>
<evidence type="ECO:0000313" key="3">
    <source>
        <dbReference type="Proteomes" id="UP000800041"/>
    </source>
</evidence>
<evidence type="ECO:0000313" key="2">
    <source>
        <dbReference type="EMBL" id="KAF1986448.1"/>
    </source>
</evidence>
<feature type="region of interest" description="Disordered" evidence="1">
    <location>
        <begin position="97"/>
        <end position="248"/>
    </location>
</feature>
<name>A0A6G1H0F3_9PEZI</name>
<accession>A0A6G1H0F3</accession>
<feature type="compositionally biased region" description="Polar residues" evidence="1">
    <location>
        <begin position="119"/>
        <end position="140"/>
    </location>
</feature>
<keyword evidence="3" id="KW-1185">Reference proteome</keyword>
<dbReference type="Proteomes" id="UP000800041">
    <property type="component" value="Unassembled WGS sequence"/>
</dbReference>
<dbReference type="AlphaFoldDB" id="A0A6G1H0F3"/>
<protein>
    <submittedName>
        <fullName evidence="2">Uncharacterized protein</fullName>
    </submittedName>
</protein>
<evidence type="ECO:0000256" key="1">
    <source>
        <dbReference type="SAM" id="MobiDB-lite"/>
    </source>
</evidence>
<reference evidence="2" key="1">
    <citation type="journal article" date="2020" name="Stud. Mycol.">
        <title>101 Dothideomycetes genomes: a test case for predicting lifestyles and emergence of pathogens.</title>
        <authorList>
            <person name="Haridas S."/>
            <person name="Albert R."/>
            <person name="Binder M."/>
            <person name="Bloem J."/>
            <person name="Labutti K."/>
            <person name="Salamov A."/>
            <person name="Andreopoulos B."/>
            <person name="Baker S."/>
            <person name="Barry K."/>
            <person name="Bills G."/>
            <person name="Bluhm B."/>
            <person name="Cannon C."/>
            <person name="Castanera R."/>
            <person name="Culley D."/>
            <person name="Daum C."/>
            <person name="Ezra D."/>
            <person name="Gonzalez J."/>
            <person name="Henrissat B."/>
            <person name="Kuo A."/>
            <person name="Liang C."/>
            <person name="Lipzen A."/>
            <person name="Lutzoni F."/>
            <person name="Magnuson J."/>
            <person name="Mondo S."/>
            <person name="Nolan M."/>
            <person name="Ohm R."/>
            <person name="Pangilinan J."/>
            <person name="Park H.-J."/>
            <person name="Ramirez L."/>
            <person name="Alfaro M."/>
            <person name="Sun H."/>
            <person name="Tritt A."/>
            <person name="Yoshinaga Y."/>
            <person name="Zwiers L.-H."/>
            <person name="Turgeon B."/>
            <person name="Goodwin S."/>
            <person name="Spatafora J."/>
            <person name="Crous P."/>
            <person name="Grigoriev I."/>
        </authorList>
    </citation>
    <scope>NUCLEOTIDE SEQUENCE</scope>
    <source>
        <strain evidence="2">CBS 113979</strain>
    </source>
</reference>
<feature type="region of interest" description="Disordered" evidence="1">
    <location>
        <begin position="292"/>
        <end position="369"/>
    </location>
</feature>
<feature type="compositionally biased region" description="Low complexity" evidence="1">
    <location>
        <begin position="1"/>
        <end position="19"/>
    </location>
</feature>
<dbReference type="OrthoDB" id="5409998at2759"/>
<organism evidence="2 3">
    <name type="scientific">Aulographum hederae CBS 113979</name>
    <dbReference type="NCBI Taxonomy" id="1176131"/>
    <lineage>
        <taxon>Eukaryota</taxon>
        <taxon>Fungi</taxon>
        <taxon>Dikarya</taxon>
        <taxon>Ascomycota</taxon>
        <taxon>Pezizomycotina</taxon>
        <taxon>Dothideomycetes</taxon>
        <taxon>Pleosporomycetidae</taxon>
        <taxon>Aulographales</taxon>
        <taxon>Aulographaceae</taxon>
    </lineage>
</organism>
<gene>
    <name evidence="2" type="ORF">K402DRAFT_454424</name>
</gene>
<feature type="region of interest" description="Disordered" evidence="1">
    <location>
        <begin position="1"/>
        <end position="22"/>
    </location>
</feature>